<accession>A0AAV4SKB2</accession>
<evidence type="ECO:0000313" key="2">
    <source>
        <dbReference type="Proteomes" id="UP001054945"/>
    </source>
</evidence>
<evidence type="ECO:0000313" key="1">
    <source>
        <dbReference type="EMBL" id="GIY34868.1"/>
    </source>
</evidence>
<dbReference type="Proteomes" id="UP001054945">
    <property type="component" value="Unassembled WGS sequence"/>
</dbReference>
<comment type="caution">
    <text evidence="1">The sequence shown here is derived from an EMBL/GenBank/DDBJ whole genome shotgun (WGS) entry which is preliminary data.</text>
</comment>
<dbReference type="EMBL" id="BPLR01009820">
    <property type="protein sequence ID" value="GIY34868.1"/>
    <property type="molecule type" value="Genomic_DNA"/>
</dbReference>
<proteinExistence type="predicted"/>
<name>A0AAV4SKB2_CAEEX</name>
<protein>
    <submittedName>
        <fullName evidence="1">Uncharacterized protein</fullName>
    </submittedName>
</protein>
<gene>
    <name evidence="1" type="ORF">CEXT_808451</name>
</gene>
<dbReference type="AlphaFoldDB" id="A0AAV4SKB2"/>
<reference evidence="1 2" key="1">
    <citation type="submission" date="2021-06" db="EMBL/GenBank/DDBJ databases">
        <title>Caerostris extrusa draft genome.</title>
        <authorList>
            <person name="Kono N."/>
            <person name="Arakawa K."/>
        </authorList>
    </citation>
    <scope>NUCLEOTIDE SEQUENCE [LARGE SCALE GENOMIC DNA]</scope>
</reference>
<keyword evidence="2" id="KW-1185">Reference proteome</keyword>
<organism evidence="1 2">
    <name type="scientific">Caerostris extrusa</name>
    <name type="common">Bark spider</name>
    <name type="synonym">Caerostris bankana</name>
    <dbReference type="NCBI Taxonomy" id="172846"/>
    <lineage>
        <taxon>Eukaryota</taxon>
        <taxon>Metazoa</taxon>
        <taxon>Ecdysozoa</taxon>
        <taxon>Arthropoda</taxon>
        <taxon>Chelicerata</taxon>
        <taxon>Arachnida</taxon>
        <taxon>Araneae</taxon>
        <taxon>Araneomorphae</taxon>
        <taxon>Entelegynae</taxon>
        <taxon>Araneoidea</taxon>
        <taxon>Araneidae</taxon>
        <taxon>Caerostris</taxon>
    </lineage>
</organism>
<sequence>MVEVPHEIGTDSIELRIRPLDSVCVMIGHNINQSLNCWFEPINHFPSFVAVLLKSLSWVQSMAEVPREIGTHSIELRIRPLDCVCNDLTQK</sequence>